<reference evidence="2 3" key="1">
    <citation type="submission" date="2019-03" db="EMBL/GenBank/DDBJ databases">
        <title>An improved genome assembly of the fluke Schistosoma japonicum.</title>
        <authorList>
            <person name="Hu W."/>
            <person name="Luo F."/>
            <person name="Yin M."/>
            <person name="Mo X."/>
            <person name="Sun C."/>
            <person name="Wu Q."/>
            <person name="Zhu B."/>
            <person name="Xiang M."/>
            <person name="Wang J."/>
            <person name="Wang Y."/>
            <person name="Zhang T."/>
            <person name="Xu B."/>
            <person name="Zheng H."/>
            <person name="Feng Z."/>
        </authorList>
    </citation>
    <scope>NUCLEOTIDE SEQUENCE [LARGE SCALE GENOMIC DNA]</scope>
    <source>
        <strain evidence="2">HuSjv2</strain>
        <tissue evidence="2">Worms</tissue>
    </source>
</reference>
<feature type="region of interest" description="Disordered" evidence="1">
    <location>
        <begin position="19"/>
        <end position="49"/>
    </location>
</feature>
<dbReference type="Proteomes" id="UP000311919">
    <property type="component" value="Unassembled WGS sequence"/>
</dbReference>
<accession>A0A4Z2CMW0</accession>
<dbReference type="EMBL" id="SKCS01000536">
    <property type="protein sequence ID" value="TNN05384.1"/>
    <property type="molecule type" value="Genomic_DNA"/>
</dbReference>
<gene>
    <name evidence="2" type="ORF">EWB00_009291</name>
</gene>
<dbReference type="AlphaFoldDB" id="A0A4Z2CMW0"/>
<dbReference type="OrthoDB" id="10449418at2759"/>
<evidence type="ECO:0000256" key="1">
    <source>
        <dbReference type="SAM" id="MobiDB-lite"/>
    </source>
</evidence>
<name>A0A4Z2CMW0_SCHJA</name>
<sequence length="108" mass="12430">MNTFINPRSTLNKQFIYATHNANSTNSQNQSPISNDKQQPRWRKPLFSNTDLGHHNHLFDEFPLTKISPGKYTSTLPSNNKANLMNHVKLTDNFNQNHSINPHVDMTN</sequence>
<evidence type="ECO:0000313" key="2">
    <source>
        <dbReference type="EMBL" id="TNN05384.1"/>
    </source>
</evidence>
<dbReference type="STRING" id="6182.A0A4Z2CMW0"/>
<keyword evidence="3" id="KW-1185">Reference proteome</keyword>
<proteinExistence type="predicted"/>
<feature type="compositionally biased region" description="Polar residues" evidence="1">
    <location>
        <begin position="20"/>
        <end position="37"/>
    </location>
</feature>
<organism evidence="2 3">
    <name type="scientific">Schistosoma japonicum</name>
    <name type="common">Blood fluke</name>
    <dbReference type="NCBI Taxonomy" id="6182"/>
    <lineage>
        <taxon>Eukaryota</taxon>
        <taxon>Metazoa</taxon>
        <taxon>Spiralia</taxon>
        <taxon>Lophotrochozoa</taxon>
        <taxon>Platyhelminthes</taxon>
        <taxon>Trematoda</taxon>
        <taxon>Digenea</taxon>
        <taxon>Strigeidida</taxon>
        <taxon>Schistosomatoidea</taxon>
        <taxon>Schistosomatidae</taxon>
        <taxon>Schistosoma</taxon>
    </lineage>
</organism>
<evidence type="ECO:0000313" key="3">
    <source>
        <dbReference type="Proteomes" id="UP000311919"/>
    </source>
</evidence>
<protein>
    <submittedName>
        <fullName evidence="2">Uncharacterized protein</fullName>
    </submittedName>
</protein>
<comment type="caution">
    <text evidence="2">The sequence shown here is derived from an EMBL/GenBank/DDBJ whole genome shotgun (WGS) entry which is preliminary data.</text>
</comment>